<dbReference type="AlphaFoldDB" id="A0A5D4H386"/>
<evidence type="ECO:0000256" key="3">
    <source>
        <dbReference type="ARBA" id="ARBA00022452"/>
    </source>
</evidence>
<dbReference type="FunFam" id="2.170.130.10:FF:000003">
    <property type="entry name" value="SusC/RagA family TonB-linked outer membrane protein"/>
    <property type="match status" value="1"/>
</dbReference>
<dbReference type="SUPFAM" id="SSF49464">
    <property type="entry name" value="Carboxypeptidase regulatory domain-like"/>
    <property type="match status" value="1"/>
</dbReference>
<protein>
    <submittedName>
        <fullName evidence="10">TonB-dependent receptor</fullName>
    </submittedName>
</protein>
<evidence type="ECO:0000256" key="5">
    <source>
        <dbReference type="ARBA" id="ARBA00023136"/>
    </source>
</evidence>
<evidence type="ECO:0000256" key="8">
    <source>
        <dbReference type="SAM" id="SignalP"/>
    </source>
</evidence>
<accession>A0A5D4H386</accession>
<keyword evidence="2 7" id="KW-0813">Transport</keyword>
<comment type="caution">
    <text evidence="10">The sequence shown here is derived from an EMBL/GenBank/DDBJ whole genome shotgun (WGS) entry which is preliminary data.</text>
</comment>
<feature type="signal peptide" evidence="8">
    <location>
        <begin position="1"/>
        <end position="21"/>
    </location>
</feature>
<evidence type="ECO:0000256" key="6">
    <source>
        <dbReference type="ARBA" id="ARBA00023237"/>
    </source>
</evidence>
<keyword evidence="8" id="KW-0732">Signal</keyword>
<keyword evidence="6 7" id="KW-0998">Cell outer membrane</keyword>
<feature type="chain" id="PRO_5022995647" evidence="8">
    <location>
        <begin position="22"/>
        <end position="1021"/>
    </location>
</feature>
<evidence type="ECO:0000313" key="10">
    <source>
        <dbReference type="EMBL" id="TYR35128.1"/>
    </source>
</evidence>
<dbReference type="InterPro" id="IPR008969">
    <property type="entry name" value="CarboxyPept-like_regulatory"/>
</dbReference>
<comment type="similarity">
    <text evidence="7">Belongs to the TonB-dependent receptor family.</text>
</comment>
<dbReference type="NCBIfam" id="TIGR04056">
    <property type="entry name" value="OMP_RagA_SusC"/>
    <property type="match status" value="1"/>
</dbReference>
<proteinExistence type="inferred from homology"/>
<feature type="domain" description="TonB-dependent receptor plug" evidence="9">
    <location>
        <begin position="114"/>
        <end position="219"/>
    </location>
</feature>
<dbReference type="EMBL" id="VTAV01000010">
    <property type="protein sequence ID" value="TYR35128.1"/>
    <property type="molecule type" value="Genomic_DNA"/>
</dbReference>
<dbReference type="InterPro" id="IPR039426">
    <property type="entry name" value="TonB-dep_rcpt-like"/>
</dbReference>
<dbReference type="InterPro" id="IPR037066">
    <property type="entry name" value="Plug_dom_sf"/>
</dbReference>
<evidence type="ECO:0000313" key="11">
    <source>
        <dbReference type="Proteomes" id="UP000322362"/>
    </source>
</evidence>
<keyword evidence="3 7" id="KW-1134">Transmembrane beta strand</keyword>
<evidence type="ECO:0000256" key="4">
    <source>
        <dbReference type="ARBA" id="ARBA00022692"/>
    </source>
</evidence>
<evidence type="ECO:0000256" key="2">
    <source>
        <dbReference type="ARBA" id="ARBA00022448"/>
    </source>
</evidence>
<dbReference type="RefSeq" id="WP_148919922.1">
    <property type="nucleotide sequence ID" value="NZ_VTAV01000010.1"/>
</dbReference>
<keyword evidence="10" id="KW-0675">Receptor</keyword>
<dbReference type="NCBIfam" id="TIGR04057">
    <property type="entry name" value="SusC_RagA_signa"/>
    <property type="match status" value="1"/>
</dbReference>
<comment type="subcellular location">
    <subcellularLocation>
        <location evidence="1 7">Cell outer membrane</location>
        <topology evidence="1 7">Multi-pass membrane protein</topology>
    </subcellularLocation>
</comment>
<dbReference type="SUPFAM" id="SSF56935">
    <property type="entry name" value="Porins"/>
    <property type="match status" value="1"/>
</dbReference>
<dbReference type="InterPro" id="IPR036942">
    <property type="entry name" value="Beta-barrel_TonB_sf"/>
</dbReference>
<dbReference type="Pfam" id="PF07715">
    <property type="entry name" value="Plug"/>
    <property type="match status" value="1"/>
</dbReference>
<dbReference type="Gene3D" id="2.170.130.10">
    <property type="entry name" value="TonB-dependent receptor, plug domain"/>
    <property type="match status" value="1"/>
</dbReference>
<keyword evidence="11" id="KW-1185">Reference proteome</keyword>
<dbReference type="GO" id="GO:0009279">
    <property type="term" value="C:cell outer membrane"/>
    <property type="evidence" value="ECO:0007669"/>
    <property type="project" value="UniProtKB-SubCell"/>
</dbReference>
<dbReference type="PROSITE" id="PS52016">
    <property type="entry name" value="TONB_DEPENDENT_REC_3"/>
    <property type="match status" value="1"/>
</dbReference>
<dbReference type="Gene3D" id="2.60.40.1120">
    <property type="entry name" value="Carboxypeptidase-like, regulatory domain"/>
    <property type="match status" value="1"/>
</dbReference>
<gene>
    <name evidence="10" type="ORF">FXV77_14380</name>
</gene>
<dbReference type="Proteomes" id="UP000322362">
    <property type="component" value="Unassembled WGS sequence"/>
</dbReference>
<name>A0A5D4H386_9SPHI</name>
<evidence type="ECO:0000259" key="9">
    <source>
        <dbReference type="Pfam" id="PF07715"/>
    </source>
</evidence>
<reference evidence="10 11" key="1">
    <citation type="submission" date="2019-08" db="EMBL/GenBank/DDBJ databases">
        <title>Phlebobacter frassis gen. nov. sp. nov., a new member of family Sphingobacteriaceae isolated from sand fly rearing media.</title>
        <authorList>
            <person name="Kakumanu M.L."/>
            <person name="Marayati B.F."/>
            <person name="Wada-Katsumata A."/>
            <person name="Wasserberg G."/>
            <person name="Schal C."/>
            <person name="Apperson C.S."/>
            <person name="Ponnusamy L."/>
        </authorList>
    </citation>
    <scope>NUCLEOTIDE SEQUENCE [LARGE SCALE GENOMIC DNA]</scope>
    <source>
        <strain evidence="10 11">SSI9</strain>
    </source>
</reference>
<evidence type="ECO:0000256" key="1">
    <source>
        <dbReference type="ARBA" id="ARBA00004571"/>
    </source>
</evidence>
<sequence length="1021" mass="113152">MIKNRILVTLLGVLCSIWAFAQQGAEVRGTVSNSEGPFQGVSVVVAGTDIATVTDEQGRYSIKVKSTDELVFTAIGYLAQRIRVAAQTTVDVSLVEEASALDEVVVVGYGEVRKKDLTGAVSTAKGADLAERKTTNLSSSLQGAIPGLMVRRSNNAPGSSAGSMHIRGVTTIGNSAPLVIIDGIPGDIDHVNPNDVESVSVLKDAASSAIYGSRAAAGVILITTKRGSRTNLNLTYSGEFGAEIPTLQPEMVGVTRYLEMSNELRYNDNQVGGFYQDYSADQVKNWINNNITDPNNYPLTDWRGLILEDYAPRQTHTIGVSGGNDKVRSKATLAYDAVDGLYEKRFFRRVMLRVNNDFTINDMISATLDLNVRNARNHTPHYTPLSLLRQMPAIYAATWDDGRIAEGKSGGNPYGLLHLGGDRDSRSTQFRGRGVIDIKPFDGFKVSAIVSPYINYAKSKAFRKAASYTLATDPSAFGGWLEDNANPYSTTSLSEERNDDYNITSQLIANYMKSFGKHDLTAMVGYENYYQKWENLGASRDQYVLDQYPYLNVGPLDYRGNSGDAEAYAYNSYFGRLIYSYGDRYLLQVNARRDGSSRFHKDHRWGTFPSFSAGWVISEESFLKNVDINWLSFLKLRGSWGALGNERIGSYYPYMSLLAFGNALFYENGATVANTTAAQRTLAVSDISWEKSQSTDIGLDVAFLDNRLTVTADYYWKQTQGMLLNIDIPASVGQGISEMNAGEMSTKGFDLELGWRDQKGDWSYGVTANLSDFLSKLDDMKDTRVISGNKLKEAGVYFNEWYGYKSDGLFLTEEEVANSPKLNNQIKVGDIKYLDISGPEGVPDGIISAEYDRVPLGNSLPRYQYGGRLYAGYKNFNLAMTFQGIGKQSVRLERQMVEPLRANFGNIPAIIDGNYWSPFNTPEENAAAAYPRLTRANVEANMAMSDYWLFNGRYFRLKNITLGYTVPKTVTERFKVHNLQVYASASDLFTWNKYPSGWDPEMGVSDYPITTTVLMGVSLDF</sequence>
<dbReference type="Pfam" id="PF13715">
    <property type="entry name" value="CarbopepD_reg_2"/>
    <property type="match status" value="1"/>
</dbReference>
<dbReference type="InterPro" id="IPR023997">
    <property type="entry name" value="TonB-dep_OMP_SusC/RagA_CS"/>
</dbReference>
<keyword evidence="4 7" id="KW-0812">Transmembrane</keyword>
<organism evidence="10 11">
    <name type="scientific">Sphingobacterium phlebotomi</name>
    <dbReference type="NCBI Taxonomy" id="2605433"/>
    <lineage>
        <taxon>Bacteria</taxon>
        <taxon>Pseudomonadati</taxon>
        <taxon>Bacteroidota</taxon>
        <taxon>Sphingobacteriia</taxon>
        <taxon>Sphingobacteriales</taxon>
        <taxon>Sphingobacteriaceae</taxon>
        <taxon>Sphingobacterium</taxon>
    </lineage>
</organism>
<dbReference type="InterPro" id="IPR023996">
    <property type="entry name" value="TonB-dep_OMP_SusC/RagA"/>
</dbReference>
<keyword evidence="5 7" id="KW-0472">Membrane</keyword>
<dbReference type="InterPro" id="IPR012910">
    <property type="entry name" value="Plug_dom"/>
</dbReference>
<evidence type="ECO:0000256" key="7">
    <source>
        <dbReference type="PROSITE-ProRule" id="PRU01360"/>
    </source>
</evidence>
<dbReference type="Gene3D" id="2.40.170.20">
    <property type="entry name" value="TonB-dependent receptor, beta-barrel domain"/>
    <property type="match status" value="1"/>
</dbReference>